<evidence type="ECO:0000256" key="1">
    <source>
        <dbReference type="ARBA" id="ARBA00006091"/>
    </source>
</evidence>
<dbReference type="GeneID" id="92182535"/>
<dbReference type="GO" id="GO:0000214">
    <property type="term" value="C:tRNA-intron endonuclease complex"/>
    <property type="evidence" value="ECO:0007669"/>
    <property type="project" value="InterPro"/>
</dbReference>
<keyword evidence="6" id="KW-1185">Reference proteome</keyword>
<name>A0AAW0YLR9_9TREE</name>
<sequence>MSRPPAFLVPILERYPLQAGPLLTSLYDISLSVGWIDIRILQLEGWVVLLGHRRKEDPVRAVVPTPIHTTSLHPSSLKSIFSQLSRLDIENLPEIIPALAPTLDELRSRSNSKTNMGESHPDLSKDEKDDEAEAGENDRVVEKTSDSESRIDRETLYLAIVTPDSTVVYYKLSKGIKKPADVPDE</sequence>
<reference evidence="5 6" key="1">
    <citation type="journal article" date="2024" name="bioRxiv">
        <title>Comparative genomics of Cryptococcus and Kwoniella reveals pathogenesis evolution and contrasting karyotype dynamics via intercentromeric recombination or chromosome fusion.</title>
        <authorList>
            <person name="Coelho M.A."/>
            <person name="David-Palma M."/>
            <person name="Shea T."/>
            <person name="Bowers K."/>
            <person name="McGinley-Smith S."/>
            <person name="Mohammad A.W."/>
            <person name="Gnirke A."/>
            <person name="Yurkov A.M."/>
            <person name="Nowrousian M."/>
            <person name="Sun S."/>
            <person name="Cuomo C.A."/>
            <person name="Heitman J."/>
        </authorList>
    </citation>
    <scope>NUCLEOTIDE SEQUENCE [LARGE SCALE GENOMIC DNA]</scope>
    <source>
        <strain evidence="5 6">CBS 13917</strain>
    </source>
</reference>
<dbReference type="GO" id="GO:0000379">
    <property type="term" value="P:tRNA-type intron splice site recognition and cleavage"/>
    <property type="evidence" value="ECO:0007669"/>
    <property type="project" value="InterPro"/>
</dbReference>
<organism evidence="5 6">
    <name type="scientific">Kwoniella newhampshirensis</name>
    <dbReference type="NCBI Taxonomy" id="1651941"/>
    <lineage>
        <taxon>Eukaryota</taxon>
        <taxon>Fungi</taxon>
        <taxon>Dikarya</taxon>
        <taxon>Basidiomycota</taxon>
        <taxon>Agaricomycotina</taxon>
        <taxon>Tremellomycetes</taxon>
        <taxon>Tremellales</taxon>
        <taxon>Cryptococcaceae</taxon>
        <taxon>Kwoniella</taxon>
    </lineage>
</organism>
<dbReference type="InterPro" id="IPR011856">
    <property type="entry name" value="tRNA_endonuc-like_dom_sf"/>
</dbReference>
<proteinExistence type="inferred from homology"/>
<dbReference type="InterPro" id="IPR036167">
    <property type="entry name" value="tRNA_intron_Endo_cat-like_sf"/>
</dbReference>
<dbReference type="KEGG" id="kne:92182535"/>
<dbReference type="InterPro" id="IPR042777">
    <property type="entry name" value="Sen15_fungi"/>
</dbReference>
<dbReference type="EMBL" id="JBCAWK010000010">
    <property type="protein sequence ID" value="KAK8847419.1"/>
    <property type="molecule type" value="Genomic_DNA"/>
</dbReference>
<protein>
    <recommendedName>
        <fullName evidence="4">tRNA-splicing endonuclease subunit Sen15 domain-containing protein</fullName>
    </recommendedName>
</protein>
<evidence type="ECO:0000313" key="5">
    <source>
        <dbReference type="EMBL" id="KAK8847419.1"/>
    </source>
</evidence>
<dbReference type="Proteomes" id="UP001388673">
    <property type="component" value="Unassembled WGS sequence"/>
</dbReference>
<dbReference type="RefSeq" id="XP_066800937.1">
    <property type="nucleotide sequence ID" value="XM_066948369.1"/>
</dbReference>
<feature type="compositionally biased region" description="Basic and acidic residues" evidence="3">
    <location>
        <begin position="136"/>
        <end position="155"/>
    </location>
</feature>
<feature type="domain" description="tRNA-splicing endonuclease subunit Sen15" evidence="4">
    <location>
        <begin position="139"/>
        <end position="180"/>
    </location>
</feature>
<dbReference type="GO" id="GO:0000213">
    <property type="term" value="F:tRNA-intron lyase activity"/>
    <property type="evidence" value="ECO:0007669"/>
    <property type="project" value="TreeGrafter"/>
</dbReference>
<comment type="similarity">
    <text evidence="1">Belongs to the SEN15 family.</text>
</comment>
<evidence type="ECO:0000259" key="4">
    <source>
        <dbReference type="Pfam" id="PF09631"/>
    </source>
</evidence>
<keyword evidence="2" id="KW-0819">tRNA processing</keyword>
<evidence type="ECO:0000256" key="3">
    <source>
        <dbReference type="SAM" id="MobiDB-lite"/>
    </source>
</evidence>
<dbReference type="Gene3D" id="3.40.1350.10">
    <property type="match status" value="1"/>
</dbReference>
<accession>A0AAW0YLR9</accession>
<dbReference type="AlphaFoldDB" id="A0AAW0YLR9"/>
<dbReference type="InterPro" id="IPR018593">
    <property type="entry name" value="tRNA-endonuc_su_Sen15"/>
</dbReference>
<dbReference type="Pfam" id="PF09631">
    <property type="entry name" value="Sen15"/>
    <property type="match status" value="1"/>
</dbReference>
<dbReference type="PANTHER" id="PTHR28518">
    <property type="entry name" value="TRNA-SPLICING ENDONUCLEASE SUBUNIT SEN15"/>
    <property type="match status" value="1"/>
</dbReference>
<evidence type="ECO:0000256" key="2">
    <source>
        <dbReference type="ARBA" id="ARBA00022694"/>
    </source>
</evidence>
<comment type="caution">
    <text evidence="5">The sequence shown here is derived from an EMBL/GenBank/DDBJ whole genome shotgun (WGS) entry which is preliminary data.</text>
</comment>
<dbReference type="PANTHER" id="PTHR28518:SF1">
    <property type="entry name" value="TRNA-SPLICING ENDONUCLEASE SUBUNIT SEN15"/>
    <property type="match status" value="1"/>
</dbReference>
<feature type="region of interest" description="Disordered" evidence="3">
    <location>
        <begin position="107"/>
        <end position="155"/>
    </location>
</feature>
<dbReference type="SUPFAM" id="SSF53032">
    <property type="entry name" value="tRNA-intron endonuclease catalytic domain-like"/>
    <property type="match status" value="1"/>
</dbReference>
<dbReference type="GO" id="GO:0003676">
    <property type="term" value="F:nucleic acid binding"/>
    <property type="evidence" value="ECO:0007669"/>
    <property type="project" value="InterPro"/>
</dbReference>
<gene>
    <name evidence="5" type="ORF">IAR55_005277</name>
</gene>
<evidence type="ECO:0000313" key="6">
    <source>
        <dbReference type="Proteomes" id="UP001388673"/>
    </source>
</evidence>